<dbReference type="EMBL" id="RBIL01000002">
    <property type="protein sequence ID" value="RKQ87302.1"/>
    <property type="molecule type" value="Genomic_DNA"/>
</dbReference>
<protein>
    <submittedName>
        <fullName evidence="4">Helicase-like protein</fullName>
    </submittedName>
</protein>
<feature type="domain" description="Helicase ATP-binding" evidence="2">
    <location>
        <begin position="281"/>
        <end position="436"/>
    </location>
</feature>
<name>A0A660L364_9ACTN</name>
<dbReference type="SMART" id="SM00490">
    <property type="entry name" value="HELICc"/>
    <property type="match status" value="1"/>
</dbReference>
<dbReference type="AlphaFoldDB" id="A0A660L364"/>
<dbReference type="GO" id="GO:0031297">
    <property type="term" value="P:replication fork processing"/>
    <property type="evidence" value="ECO:0007669"/>
    <property type="project" value="TreeGrafter"/>
</dbReference>
<dbReference type="PANTHER" id="PTHR45766">
    <property type="entry name" value="DNA ANNEALING HELICASE AND ENDONUCLEASE ZRANB3 FAMILY MEMBER"/>
    <property type="match status" value="1"/>
</dbReference>
<keyword evidence="4" id="KW-0347">Helicase</keyword>
<dbReference type="InterPro" id="IPR000330">
    <property type="entry name" value="SNF2_N"/>
</dbReference>
<dbReference type="Pfam" id="PF00176">
    <property type="entry name" value="SNF2-rel_dom"/>
    <property type="match status" value="1"/>
</dbReference>
<dbReference type="Proteomes" id="UP000278962">
    <property type="component" value="Unassembled WGS sequence"/>
</dbReference>
<feature type="domain" description="Helicase C-terminal" evidence="3">
    <location>
        <begin position="552"/>
        <end position="703"/>
    </location>
</feature>
<evidence type="ECO:0000259" key="3">
    <source>
        <dbReference type="PROSITE" id="PS51194"/>
    </source>
</evidence>
<keyword evidence="5" id="KW-1185">Reference proteome</keyword>
<dbReference type="InterPro" id="IPR001650">
    <property type="entry name" value="Helicase_C-like"/>
</dbReference>
<dbReference type="GO" id="GO:0006281">
    <property type="term" value="P:DNA repair"/>
    <property type="evidence" value="ECO:0007669"/>
    <property type="project" value="TreeGrafter"/>
</dbReference>
<dbReference type="OrthoDB" id="9760715at2"/>
<dbReference type="GO" id="GO:0016787">
    <property type="term" value="F:hydrolase activity"/>
    <property type="evidence" value="ECO:0007669"/>
    <property type="project" value="UniProtKB-KW"/>
</dbReference>
<evidence type="ECO:0000313" key="5">
    <source>
        <dbReference type="Proteomes" id="UP000278962"/>
    </source>
</evidence>
<dbReference type="Gene3D" id="3.40.50.10810">
    <property type="entry name" value="Tandem AAA-ATPase domain"/>
    <property type="match status" value="1"/>
</dbReference>
<evidence type="ECO:0000313" key="4">
    <source>
        <dbReference type="EMBL" id="RKQ87302.1"/>
    </source>
</evidence>
<comment type="caution">
    <text evidence="4">The sequence shown here is derived from an EMBL/GenBank/DDBJ whole genome shotgun (WGS) entry which is preliminary data.</text>
</comment>
<sequence>MRVADPVHHVELRVNPQGQDSVVFCFPYRADIVDAVRSIPGRRFDWQAKEWWAPRAEATAPFVQGVLERFPELEVAPDVTEWLAKAVKGWVGRITTARRDSKGWFVLDAIAGDLPEELAAVAEERGDRRWLPFTQEVAEQLLELPGARMDQRALRCASKLQVGLDPAPATLMLVESYGESRFKLEVNWDPDTVGAFVELPAAEAHGRTLPIDPYLLEPLEHFIRVHDIDVGSNAREALARLRSEHDAAIDDVRRSRAADGEPLSCEPRLGGELRPFQRAGVRYALQSRRLFIADEQGLGKTVEALATLEEDEAYPAVVICPASLKLNWEREAATWLPHRTLNVVSGGGKAIPKADITVLNYEIVHAHRERLAISRPKALILDESHYVKNPAAKRTRAVRKLAEVLPEGALKLCLTGTPVMNHPDELIAQLRILGRLEEFGSGARFKRRFQGAGAEERIHWHLRRTCFVRRLKKDVLPQLPEKRQVIVPVALDNEKEYRLAEKDVIAWLQEQPIELGELEAKVASTLRAERLAQLNTLRQLAGRGKLGAALAWIDDFMQSEEPLVVFASHRELQERVVARFPDALHVVGADKVAERDAAVQAFQAEDGPNLIVCSTRVAGQGITLTRASNVAFLDLEWSPAMHDQAEDRLHRIGQRDAVTAWYLLAAETIDEQMSEVLARKRGIVGAITDGRVDESEAVLQSVVRALRGKPLRRLRAVA</sequence>
<dbReference type="SUPFAM" id="SSF52540">
    <property type="entry name" value="P-loop containing nucleoside triphosphate hydrolases"/>
    <property type="match status" value="2"/>
</dbReference>
<dbReference type="CDD" id="cd18793">
    <property type="entry name" value="SF2_C_SNF"/>
    <property type="match status" value="1"/>
</dbReference>
<dbReference type="GO" id="GO:0004386">
    <property type="term" value="F:helicase activity"/>
    <property type="evidence" value="ECO:0007669"/>
    <property type="project" value="UniProtKB-KW"/>
</dbReference>
<organism evidence="4 5">
    <name type="scientific">Solirubrobacter pauli</name>
    <dbReference type="NCBI Taxonomy" id="166793"/>
    <lineage>
        <taxon>Bacteria</taxon>
        <taxon>Bacillati</taxon>
        <taxon>Actinomycetota</taxon>
        <taxon>Thermoleophilia</taxon>
        <taxon>Solirubrobacterales</taxon>
        <taxon>Solirubrobacteraceae</taxon>
        <taxon>Solirubrobacter</taxon>
    </lineage>
</organism>
<dbReference type="RefSeq" id="WP_121255735.1">
    <property type="nucleotide sequence ID" value="NZ_RBIL01000002.1"/>
</dbReference>
<dbReference type="Gene3D" id="3.40.50.300">
    <property type="entry name" value="P-loop containing nucleotide triphosphate hydrolases"/>
    <property type="match status" value="1"/>
</dbReference>
<dbReference type="InterPro" id="IPR027417">
    <property type="entry name" value="P-loop_NTPase"/>
</dbReference>
<accession>A0A660L364</accession>
<dbReference type="SMART" id="SM00487">
    <property type="entry name" value="DEXDc"/>
    <property type="match status" value="1"/>
</dbReference>
<dbReference type="InterPro" id="IPR038718">
    <property type="entry name" value="SNF2-like_sf"/>
</dbReference>
<dbReference type="InterPro" id="IPR049730">
    <property type="entry name" value="SNF2/RAD54-like_C"/>
</dbReference>
<reference evidence="4 5" key="1">
    <citation type="submission" date="2018-10" db="EMBL/GenBank/DDBJ databases">
        <title>Genomic Encyclopedia of Archaeal and Bacterial Type Strains, Phase II (KMG-II): from individual species to whole genera.</title>
        <authorList>
            <person name="Goeker M."/>
        </authorList>
    </citation>
    <scope>NUCLEOTIDE SEQUENCE [LARGE SCALE GENOMIC DNA]</scope>
    <source>
        <strain evidence="4 5">DSM 14954</strain>
    </source>
</reference>
<dbReference type="InterPro" id="IPR014001">
    <property type="entry name" value="Helicase_ATP-bd"/>
</dbReference>
<gene>
    <name evidence="4" type="ORF">C8N24_5323</name>
</gene>
<evidence type="ECO:0000259" key="2">
    <source>
        <dbReference type="PROSITE" id="PS51192"/>
    </source>
</evidence>
<dbReference type="PROSITE" id="PS51192">
    <property type="entry name" value="HELICASE_ATP_BIND_1"/>
    <property type="match status" value="1"/>
</dbReference>
<keyword evidence="4" id="KW-0547">Nucleotide-binding</keyword>
<keyword evidence="4" id="KW-0067">ATP-binding</keyword>
<evidence type="ECO:0000256" key="1">
    <source>
        <dbReference type="ARBA" id="ARBA00022801"/>
    </source>
</evidence>
<proteinExistence type="predicted"/>
<dbReference type="PROSITE" id="PS51194">
    <property type="entry name" value="HELICASE_CTER"/>
    <property type="match status" value="1"/>
</dbReference>
<keyword evidence="1" id="KW-0378">Hydrolase</keyword>
<dbReference type="Pfam" id="PF00271">
    <property type="entry name" value="Helicase_C"/>
    <property type="match status" value="1"/>
</dbReference>
<dbReference type="GO" id="GO:0005524">
    <property type="term" value="F:ATP binding"/>
    <property type="evidence" value="ECO:0007669"/>
    <property type="project" value="InterPro"/>
</dbReference>
<dbReference type="PANTHER" id="PTHR45766:SF6">
    <property type="entry name" value="SWI_SNF-RELATED MATRIX-ASSOCIATED ACTIN-DEPENDENT REGULATOR OF CHROMATIN SUBFAMILY A-LIKE PROTEIN 1"/>
    <property type="match status" value="1"/>
</dbReference>